<dbReference type="Proteomes" id="UP000187203">
    <property type="component" value="Unassembled WGS sequence"/>
</dbReference>
<evidence type="ECO:0000313" key="3">
    <source>
        <dbReference type="EMBL" id="OMO50438.1"/>
    </source>
</evidence>
<proteinExistence type="predicted"/>
<name>A0A1R3FX42_9ROSI</name>
<keyword evidence="1" id="KW-0175">Coiled coil</keyword>
<feature type="compositionally biased region" description="Polar residues" evidence="2">
    <location>
        <begin position="30"/>
        <end position="40"/>
    </location>
</feature>
<gene>
    <name evidence="3" type="ORF">COLO4_38077</name>
</gene>
<dbReference type="EMBL" id="AWUE01024558">
    <property type="protein sequence ID" value="OMO50438.1"/>
    <property type="molecule type" value="Genomic_DNA"/>
</dbReference>
<accession>A0A1R3FX42</accession>
<protein>
    <submittedName>
        <fullName evidence="3">Uncharacterized protein</fullName>
    </submittedName>
</protein>
<comment type="caution">
    <text evidence="3">The sequence shown here is derived from an EMBL/GenBank/DDBJ whole genome shotgun (WGS) entry which is preliminary data.</text>
</comment>
<keyword evidence="4" id="KW-1185">Reference proteome</keyword>
<evidence type="ECO:0000313" key="4">
    <source>
        <dbReference type="Proteomes" id="UP000187203"/>
    </source>
</evidence>
<organism evidence="3 4">
    <name type="scientific">Corchorus olitorius</name>
    <dbReference type="NCBI Taxonomy" id="93759"/>
    <lineage>
        <taxon>Eukaryota</taxon>
        <taxon>Viridiplantae</taxon>
        <taxon>Streptophyta</taxon>
        <taxon>Embryophyta</taxon>
        <taxon>Tracheophyta</taxon>
        <taxon>Spermatophyta</taxon>
        <taxon>Magnoliopsida</taxon>
        <taxon>eudicotyledons</taxon>
        <taxon>Gunneridae</taxon>
        <taxon>Pentapetalae</taxon>
        <taxon>rosids</taxon>
        <taxon>malvids</taxon>
        <taxon>Malvales</taxon>
        <taxon>Malvaceae</taxon>
        <taxon>Grewioideae</taxon>
        <taxon>Apeibeae</taxon>
        <taxon>Corchorus</taxon>
    </lineage>
</organism>
<reference evidence="4" key="1">
    <citation type="submission" date="2013-09" db="EMBL/GenBank/DDBJ databases">
        <title>Corchorus olitorius genome sequencing.</title>
        <authorList>
            <person name="Alam M."/>
            <person name="Haque M.S."/>
            <person name="Islam M.S."/>
            <person name="Emdad E.M."/>
            <person name="Islam M.M."/>
            <person name="Ahmed B."/>
            <person name="Halim A."/>
            <person name="Hossen Q.M.M."/>
            <person name="Hossain M.Z."/>
            <person name="Ahmed R."/>
            <person name="Khan M.M."/>
            <person name="Islam R."/>
            <person name="Rashid M.M."/>
            <person name="Khan S.A."/>
            <person name="Rahman M.S."/>
            <person name="Alam M."/>
            <person name="Yahiya A.S."/>
            <person name="Khan M.S."/>
            <person name="Azam M.S."/>
            <person name="Haque T."/>
            <person name="Lashkar M.Z.H."/>
            <person name="Akhand A.I."/>
            <person name="Morshed G."/>
            <person name="Roy S."/>
            <person name="Uddin K.S."/>
            <person name="Rabeya T."/>
            <person name="Hossain A.S."/>
            <person name="Chowdhury A."/>
            <person name="Snigdha A.R."/>
            <person name="Mortoza M.S."/>
            <person name="Matin S.A."/>
            <person name="Hoque S.M.E."/>
            <person name="Islam M.K."/>
            <person name="Roy D.K."/>
            <person name="Haider R."/>
            <person name="Moosa M.M."/>
            <person name="Elias S.M."/>
            <person name="Hasan A.M."/>
            <person name="Jahan S."/>
            <person name="Shafiuddin M."/>
            <person name="Mahmood N."/>
            <person name="Shommy N.S."/>
        </authorList>
    </citation>
    <scope>NUCLEOTIDE SEQUENCE [LARGE SCALE GENOMIC DNA]</scope>
    <source>
        <strain evidence="4">cv. O-4</strain>
    </source>
</reference>
<evidence type="ECO:0000256" key="1">
    <source>
        <dbReference type="SAM" id="Coils"/>
    </source>
</evidence>
<feature type="region of interest" description="Disordered" evidence="2">
    <location>
        <begin position="151"/>
        <end position="211"/>
    </location>
</feature>
<sequence length="372" mass="41379">MSSDTPDEIPPAKDPPAKNTNESIVKKSLFQEQSPGSWIQTPHPPGFTPNSTQHQAPTNLSSGALPAVSARGMQHMFGYMPYYCPTPINFQGPSSSATPQHMIFPSPTAGQDGATELVKALMAQIQLDQQEAKERERRDEARMATLERALLQANANTQLGNNVTPRRAERRTPLADNSRDPPETEDLTLPSNDEYYEDDDRSYHSSQDLTYYPATVPTDARAYDMDGVATNSSQTERAIRRSARDQMVQSQESIAQSPALAQQTLQAPPVVVNQLDELRDQLRREIDERLARQRTTTAEETIQMMSGVTSPLSLVIMQAVAIPTVGSKKNGKLSTQTWKLICYPWGQQPANLSQTNKIWQYQIAASQHNWSQ</sequence>
<feature type="coiled-coil region" evidence="1">
    <location>
        <begin position="118"/>
        <end position="149"/>
    </location>
</feature>
<feature type="compositionally biased region" description="Polar residues" evidence="2">
    <location>
        <begin position="153"/>
        <end position="164"/>
    </location>
</feature>
<dbReference type="AlphaFoldDB" id="A0A1R3FX42"/>
<evidence type="ECO:0000256" key="2">
    <source>
        <dbReference type="SAM" id="MobiDB-lite"/>
    </source>
</evidence>
<feature type="region of interest" description="Disordered" evidence="2">
    <location>
        <begin position="1"/>
        <end position="61"/>
    </location>
</feature>
<feature type="compositionally biased region" description="Basic and acidic residues" evidence="2">
    <location>
        <begin position="166"/>
        <end position="182"/>
    </location>
</feature>
<feature type="compositionally biased region" description="Polar residues" evidence="2">
    <location>
        <begin position="48"/>
        <end position="61"/>
    </location>
</feature>